<feature type="transmembrane region" description="Helical" evidence="1">
    <location>
        <begin position="92"/>
        <end position="110"/>
    </location>
</feature>
<dbReference type="AlphaFoldDB" id="A0A427ADV5"/>
<keyword evidence="1" id="KW-0812">Transmembrane</keyword>
<evidence type="ECO:0000313" key="3">
    <source>
        <dbReference type="Proteomes" id="UP000287651"/>
    </source>
</evidence>
<keyword evidence="1" id="KW-1133">Transmembrane helix</keyword>
<reference evidence="2 3" key="1">
    <citation type="journal article" date="2014" name="Agronomy (Basel)">
        <title>A Draft Genome Sequence for Ensete ventricosum, the Drought-Tolerant Tree Against Hunger.</title>
        <authorList>
            <person name="Harrison J."/>
            <person name="Moore K.A."/>
            <person name="Paszkiewicz K."/>
            <person name="Jones T."/>
            <person name="Grant M."/>
            <person name="Ambacheew D."/>
            <person name="Muzemil S."/>
            <person name="Studholme D.J."/>
        </authorList>
    </citation>
    <scope>NUCLEOTIDE SEQUENCE [LARGE SCALE GENOMIC DNA]</scope>
</reference>
<dbReference type="Proteomes" id="UP000287651">
    <property type="component" value="Unassembled WGS sequence"/>
</dbReference>
<comment type="caution">
    <text evidence="2">The sequence shown here is derived from an EMBL/GenBank/DDBJ whole genome shotgun (WGS) entry which is preliminary data.</text>
</comment>
<keyword evidence="1" id="KW-0472">Membrane</keyword>
<gene>
    <name evidence="2" type="ORF">B296_00032356</name>
</gene>
<accession>A0A427ADV5</accession>
<sequence length="115" mass="12251">MGAVRALRTANKVISLINYRRGVPSKIASVVSPANKQGLSIALHEEAVEERLAFDATPSFQEAIAATSDLKAAIQTSVITKTPTAVDNDDNAIQTSFVALAVATIFVVLFKRLQP</sequence>
<evidence type="ECO:0000256" key="1">
    <source>
        <dbReference type="SAM" id="Phobius"/>
    </source>
</evidence>
<protein>
    <submittedName>
        <fullName evidence="2">Uncharacterized protein</fullName>
    </submittedName>
</protein>
<name>A0A427ADV5_ENSVE</name>
<dbReference type="EMBL" id="AMZH03002777">
    <property type="protein sequence ID" value="RRT74423.1"/>
    <property type="molecule type" value="Genomic_DNA"/>
</dbReference>
<proteinExistence type="predicted"/>
<organism evidence="2 3">
    <name type="scientific">Ensete ventricosum</name>
    <name type="common">Abyssinian banana</name>
    <name type="synonym">Musa ensete</name>
    <dbReference type="NCBI Taxonomy" id="4639"/>
    <lineage>
        <taxon>Eukaryota</taxon>
        <taxon>Viridiplantae</taxon>
        <taxon>Streptophyta</taxon>
        <taxon>Embryophyta</taxon>
        <taxon>Tracheophyta</taxon>
        <taxon>Spermatophyta</taxon>
        <taxon>Magnoliopsida</taxon>
        <taxon>Liliopsida</taxon>
        <taxon>Zingiberales</taxon>
        <taxon>Musaceae</taxon>
        <taxon>Ensete</taxon>
    </lineage>
</organism>
<evidence type="ECO:0000313" key="2">
    <source>
        <dbReference type="EMBL" id="RRT74423.1"/>
    </source>
</evidence>